<reference evidence="3" key="1">
    <citation type="submission" date="2016-01" db="EMBL/GenBank/DDBJ databases">
        <title>Reference transcriptome for the parasite Schistocephalus solidus: insights into the molecular evolution of parasitism.</title>
        <authorList>
            <person name="Hebert F.O."/>
            <person name="Grambauer S."/>
            <person name="Barber I."/>
            <person name="Landry C.R."/>
            <person name="Aubin-Horth N."/>
        </authorList>
    </citation>
    <scope>NUCLEOTIDE SEQUENCE</scope>
</reference>
<proteinExistence type="predicted"/>
<dbReference type="SUPFAM" id="SSF52402">
    <property type="entry name" value="Adenine nucleotide alpha hydrolases-like"/>
    <property type="match status" value="1"/>
</dbReference>
<dbReference type="InterPro" id="IPR006016">
    <property type="entry name" value="UspA"/>
</dbReference>
<accession>A0A0X3P583</accession>
<dbReference type="EMBL" id="GEEE01016186">
    <property type="protein sequence ID" value="JAP47039.1"/>
    <property type="molecule type" value="Transcribed_RNA"/>
</dbReference>
<feature type="region of interest" description="Disordered" evidence="1">
    <location>
        <begin position="123"/>
        <end position="151"/>
    </location>
</feature>
<dbReference type="InterPro" id="IPR006015">
    <property type="entry name" value="Universal_stress_UspA"/>
</dbReference>
<dbReference type="Gene3D" id="3.40.50.620">
    <property type="entry name" value="HUPs"/>
    <property type="match status" value="1"/>
</dbReference>
<protein>
    <submittedName>
        <fullName evidence="3">Universal stress protein Sll1388</fullName>
    </submittedName>
</protein>
<feature type="compositionally biased region" description="Polar residues" evidence="1">
    <location>
        <begin position="65"/>
        <end position="80"/>
    </location>
</feature>
<organism evidence="3">
    <name type="scientific">Schistocephalus solidus</name>
    <name type="common">Tapeworm</name>
    <dbReference type="NCBI Taxonomy" id="70667"/>
    <lineage>
        <taxon>Eukaryota</taxon>
        <taxon>Metazoa</taxon>
        <taxon>Spiralia</taxon>
        <taxon>Lophotrochozoa</taxon>
        <taxon>Platyhelminthes</taxon>
        <taxon>Cestoda</taxon>
        <taxon>Eucestoda</taxon>
        <taxon>Diphyllobothriidea</taxon>
        <taxon>Diphyllobothriidae</taxon>
        <taxon>Schistocephalus</taxon>
    </lineage>
</organism>
<dbReference type="Pfam" id="PF00582">
    <property type="entry name" value="Usp"/>
    <property type="match status" value="1"/>
</dbReference>
<gene>
    <name evidence="3" type="ORF">TR159989</name>
</gene>
<sequence>MMEEKPQRRVLIPVDESGSTLNAVNWYLEEVARPGDHVILLTVVPFQVHRQSNVWVSSEEDENTLSESSNGEDQQAQQLLSPAAEQEARKELIKQAKNLKDFFATQFQETRERLEREAQLPAHYNPNSSRCSQEEQQQQQPEQSEEEAAAKNRKSLTWEAYVRQGSNVGAAITEAEMDMKVNFVIMGTRGLGAIRRVLMGSVSDYVLHNSASTVIIVPHLHS</sequence>
<name>A0A0X3P583_SCHSO</name>
<evidence type="ECO:0000259" key="2">
    <source>
        <dbReference type="Pfam" id="PF00582"/>
    </source>
</evidence>
<dbReference type="InterPro" id="IPR014729">
    <property type="entry name" value="Rossmann-like_a/b/a_fold"/>
</dbReference>
<dbReference type="PANTHER" id="PTHR31964:SF113">
    <property type="entry name" value="USPA DOMAIN-CONTAINING PROTEIN"/>
    <property type="match status" value="1"/>
</dbReference>
<dbReference type="AlphaFoldDB" id="A0A0X3P583"/>
<evidence type="ECO:0000256" key="1">
    <source>
        <dbReference type="SAM" id="MobiDB-lite"/>
    </source>
</evidence>
<dbReference type="PRINTS" id="PR01438">
    <property type="entry name" value="UNVRSLSTRESS"/>
</dbReference>
<dbReference type="PANTHER" id="PTHR31964">
    <property type="entry name" value="ADENINE NUCLEOTIDE ALPHA HYDROLASES-LIKE SUPERFAMILY PROTEIN"/>
    <property type="match status" value="1"/>
</dbReference>
<feature type="region of interest" description="Disordered" evidence="1">
    <location>
        <begin position="59"/>
        <end position="86"/>
    </location>
</feature>
<feature type="domain" description="UspA" evidence="2">
    <location>
        <begin position="8"/>
        <end position="218"/>
    </location>
</feature>
<dbReference type="CDD" id="cd23659">
    <property type="entry name" value="USP_At3g01520-like"/>
    <property type="match status" value="1"/>
</dbReference>
<evidence type="ECO:0000313" key="3">
    <source>
        <dbReference type="EMBL" id="JAP47039.1"/>
    </source>
</evidence>